<sequence length="143" mass="16720">MVRFQVRARAWEAGSIPSRGQPIDDALIIDVSLSPSPFVSEISKTSLKQHDCQASLEHLHPRVGRRPTRKKNYLKTLGNRLFYQTRHLVPHWTLLSQRPRKGRACHWRRRELSLHPVRSAVRDWRAHFRGPAMVQLQLPRRGL</sequence>
<keyword evidence="2" id="KW-1185">Reference proteome</keyword>
<organism evidence="1 2">
    <name type="scientific">Myotis myotis</name>
    <name type="common">Greater mouse-eared bat</name>
    <name type="synonym">Vespertilio myotis</name>
    <dbReference type="NCBI Taxonomy" id="51298"/>
    <lineage>
        <taxon>Eukaryota</taxon>
        <taxon>Metazoa</taxon>
        <taxon>Chordata</taxon>
        <taxon>Craniata</taxon>
        <taxon>Vertebrata</taxon>
        <taxon>Euteleostomi</taxon>
        <taxon>Mammalia</taxon>
        <taxon>Eutheria</taxon>
        <taxon>Laurasiatheria</taxon>
        <taxon>Chiroptera</taxon>
        <taxon>Yangochiroptera</taxon>
        <taxon>Vespertilionidae</taxon>
        <taxon>Myotis</taxon>
    </lineage>
</organism>
<protein>
    <submittedName>
        <fullName evidence="1">Uncharacterized protein</fullName>
    </submittedName>
</protein>
<evidence type="ECO:0000313" key="2">
    <source>
        <dbReference type="Proteomes" id="UP000527355"/>
    </source>
</evidence>
<name>A0A7J7QVW5_MYOMY</name>
<dbReference type="Proteomes" id="UP000527355">
    <property type="component" value="Unassembled WGS sequence"/>
</dbReference>
<accession>A0A7J7QVW5</accession>
<gene>
    <name evidence="1" type="ORF">mMyoMyo1_011295</name>
</gene>
<reference evidence="1 2" key="1">
    <citation type="journal article" date="2020" name="Nature">
        <title>Six reference-quality genomes reveal evolution of bat adaptations.</title>
        <authorList>
            <person name="Jebb D."/>
            <person name="Huang Z."/>
            <person name="Pippel M."/>
            <person name="Hughes G.M."/>
            <person name="Lavrichenko K."/>
            <person name="Devanna P."/>
            <person name="Winkler S."/>
            <person name="Jermiin L.S."/>
            <person name="Skirmuntt E.C."/>
            <person name="Katzourakis A."/>
            <person name="Burkitt-Gray L."/>
            <person name="Ray D.A."/>
            <person name="Sullivan K.A.M."/>
            <person name="Roscito J.G."/>
            <person name="Kirilenko B.M."/>
            <person name="Davalos L.M."/>
            <person name="Corthals A.P."/>
            <person name="Power M.L."/>
            <person name="Jones G."/>
            <person name="Ransome R.D."/>
            <person name="Dechmann D.K.N."/>
            <person name="Locatelli A.G."/>
            <person name="Puechmaille S.J."/>
            <person name="Fedrigo O."/>
            <person name="Jarvis E.D."/>
            <person name="Hiller M."/>
            <person name="Vernes S.C."/>
            <person name="Myers E.W."/>
            <person name="Teeling E.C."/>
        </authorList>
    </citation>
    <scope>NUCLEOTIDE SEQUENCE [LARGE SCALE GENOMIC DNA]</scope>
    <source>
        <strain evidence="1">MMyoMyo1</strain>
        <tissue evidence="1">Flight muscle</tissue>
    </source>
</reference>
<comment type="caution">
    <text evidence="1">The sequence shown here is derived from an EMBL/GenBank/DDBJ whole genome shotgun (WGS) entry which is preliminary data.</text>
</comment>
<proteinExistence type="predicted"/>
<dbReference type="AlphaFoldDB" id="A0A7J7QVW5"/>
<evidence type="ECO:0000313" key="1">
    <source>
        <dbReference type="EMBL" id="KAF6268030.1"/>
    </source>
</evidence>
<dbReference type="EMBL" id="JABWUV010000049">
    <property type="protein sequence ID" value="KAF6268030.1"/>
    <property type="molecule type" value="Genomic_DNA"/>
</dbReference>